<reference evidence="2 3" key="1">
    <citation type="submission" date="2019-03" db="EMBL/GenBank/DDBJ databases">
        <title>Genomic Encyclopedia of Archaeal and Bacterial Type Strains, Phase II (KMG-II): from individual species to whole genera.</title>
        <authorList>
            <person name="Goeker M."/>
        </authorList>
    </citation>
    <scope>NUCLEOTIDE SEQUENCE [LARGE SCALE GENOMIC DNA]</scope>
    <source>
        <strain evidence="2 3">DSM 45499</strain>
    </source>
</reference>
<name>A0A4R7V4C4_9PSEU</name>
<organism evidence="2 3">
    <name type="scientific">Actinophytocola oryzae</name>
    <dbReference type="NCBI Taxonomy" id="502181"/>
    <lineage>
        <taxon>Bacteria</taxon>
        <taxon>Bacillati</taxon>
        <taxon>Actinomycetota</taxon>
        <taxon>Actinomycetes</taxon>
        <taxon>Pseudonocardiales</taxon>
        <taxon>Pseudonocardiaceae</taxon>
    </lineage>
</organism>
<protein>
    <submittedName>
        <fullName evidence="2">Uncharacterized protein</fullName>
    </submittedName>
</protein>
<proteinExistence type="predicted"/>
<feature type="region of interest" description="Disordered" evidence="1">
    <location>
        <begin position="28"/>
        <end position="140"/>
    </location>
</feature>
<gene>
    <name evidence="2" type="ORF">CLV71_114163</name>
</gene>
<evidence type="ECO:0000313" key="3">
    <source>
        <dbReference type="Proteomes" id="UP000294927"/>
    </source>
</evidence>
<dbReference type="EMBL" id="SOCP01000014">
    <property type="protein sequence ID" value="TDV44253.1"/>
    <property type="molecule type" value="Genomic_DNA"/>
</dbReference>
<evidence type="ECO:0000313" key="2">
    <source>
        <dbReference type="EMBL" id="TDV44253.1"/>
    </source>
</evidence>
<feature type="compositionally biased region" description="Low complexity" evidence="1">
    <location>
        <begin position="51"/>
        <end position="62"/>
    </location>
</feature>
<dbReference type="Proteomes" id="UP000294927">
    <property type="component" value="Unassembled WGS sequence"/>
</dbReference>
<evidence type="ECO:0000256" key="1">
    <source>
        <dbReference type="SAM" id="MobiDB-lite"/>
    </source>
</evidence>
<feature type="compositionally biased region" description="Polar residues" evidence="1">
    <location>
        <begin position="82"/>
        <end position="91"/>
    </location>
</feature>
<feature type="compositionally biased region" description="Basic residues" evidence="1">
    <location>
        <begin position="32"/>
        <end position="48"/>
    </location>
</feature>
<sequence length="234" mass="25346">MNRLSDALLLVGANKFIREQLRSRTGMTGVVRLRRRGPGHVRRERRGQRPGGPRRSAGSSEGETSRRCPGRRPAVPLVLTGAASSAMNDSGSLGRPARTRFPSRPTQWRDPGSRRRARPTRPTNTSSSTKHRDSRRERRSVLLGCSGRARHLARIGACLPNDWGGALGAAVASHTGVATPPTRNASEPETTGDVRKEVGSVTARLHSVRRAGLWSVFTAVCRGLAFEVSDGGYQ</sequence>
<keyword evidence="3" id="KW-1185">Reference proteome</keyword>
<dbReference type="AlphaFoldDB" id="A0A4R7V4C4"/>
<feature type="compositionally biased region" description="Basic and acidic residues" evidence="1">
    <location>
        <begin position="130"/>
        <end position="140"/>
    </location>
</feature>
<accession>A0A4R7V4C4</accession>
<comment type="caution">
    <text evidence="2">The sequence shown here is derived from an EMBL/GenBank/DDBJ whole genome shotgun (WGS) entry which is preliminary data.</text>
</comment>